<dbReference type="SUPFAM" id="SSF48371">
    <property type="entry name" value="ARM repeat"/>
    <property type="match status" value="1"/>
</dbReference>
<sequence>MMDPAIALSPRRMDEAKRARLAERADTPPEVLFFLANDPTTTVRAAIAANAATPPLADQVLSRDTEQGVRRVLARKLASLAPTLDPAATERHRRVTWDTLCRLVEDDAVPVRLAVAELVAEQPDVPRALILRLARDIAMAVAEPVLRGSPLLGESDLLSLIAAPPAPGTLCAIARRPNLPEAPSDAIAARADPPSVAALLANATARLREATLLAIAHRCGDQAAWQAALVRRPALSEAVIRSLQGVLAEEALNVLLARPELKAGRTDMPGPSQAAAADACGMDETGFVSAARRGQLTDCGRILAALCGLPAGVVIRALQRREASLLVALCWKARLSPSTAAFAQLRLTSSTADELLVLPGGAWEMPPERMQALIEGLFAPSAQSPA</sequence>
<accession>A0ABV6IL40</accession>
<dbReference type="InterPro" id="IPR019285">
    <property type="entry name" value="DUF2336"/>
</dbReference>
<dbReference type="EMBL" id="JBHLVZ010000001">
    <property type="protein sequence ID" value="MFC0383939.1"/>
    <property type="molecule type" value="Genomic_DNA"/>
</dbReference>
<dbReference type="Pfam" id="PF10098">
    <property type="entry name" value="DUF2336"/>
    <property type="match status" value="1"/>
</dbReference>
<dbReference type="InterPro" id="IPR011989">
    <property type="entry name" value="ARM-like"/>
</dbReference>
<dbReference type="Gene3D" id="1.25.10.10">
    <property type="entry name" value="Leucine-rich Repeat Variant"/>
    <property type="match status" value="1"/>
</dbReference>
<dbReference type="PROSITE" id="PS50077">
    <property type="entry name" value="HEAT_REPEAT"/>
    <property type="match status" value="1"/>
</dbReference>
<organism evidence="1 2">
    <name type="scientific">Muricoccus vinaceus</name>
    <dbReference type="NCBI Taxonomy" id="424704"/>
    <lineage>
        <taxon>Bacteria</taxon>
        <taxon>Pseudomonadati</taxon>
        <taxon>Pseudomonadota</taxon>
        <taxon>Alphaproteobacteria</taxon>
        <taxon>Acetobacterales</taxon>
        <taxon>Roseomonadaceae</taxon>
        <taxon>Muricoccus</taxon>
    </lineage>
</organism>
<evidence type="ECO:0000313" key="2">
    <source>
        <dbReference type="Proteomes" id="UP001589789"/>
    </source>
</evidence>
<dbReference type="InterPro" id="IPR021133">
    <property type="entry name" value="HEAT_type_2"/>
</dbReference>
<gene>
    <name evidence="1" type="ORF">ACFFIC_00055</name>
</gene>
<evidence type="ECO:0000313" key="1">
    <source>
        <dbReference type="EMBL" id="MFC0383939.1"/>
    </source>
</evidence>
<proteinExistence type="predicted"/>
<keyword evidence="2" id="KW-1185">Reference proteome</keyword>
<comment type="caution">
    <text evidence="1">The sequence shown here is derived from an EMBL/GenBank/DDBJ whole genome shotgun (WGS) entry which is preliminary data.</text>
</comment>
<dbReference type="RefSeq" id="WP_377047948.1">
    <property type="nucleotide sequence ID" value="NZ_JBHLVZ010000001.1"/>
</dbReference>
<reference evidence="1 2" key="1">
    <citation type="submission" date="2024-09" db="EMBL/GenBank/DDBJ databases">
        <authorList>
            <person name="Sun Q."/>
            <person name="Mori K."/>
        </authorList>
    </citation>
    <scope>NUCLEOTIDE SEQUENCE [LARGE SCALE GENOMIC DNA]</scope>
    <source>
        <strain evidence="1 2">CCM 7468</strain>
    </source>
</reference>
<name>A0ABV6IL40_9PROT</name>
<protein>
    <submittedName>
        <fullName evidence="1">DUF2336 domain-containing protein</fullName>
    </submittedName>
</protein>
<dbReference type="InterPro" id="IPR016024">
    <property type="entry name" value="ARM-type_fold"/>
</dbReference>
<dbReference type="Proteomes" id="UP001589789">
    <property type="component" value="Unassembled WGS sequence"/>
</dbReference>